<organism evidence="2 3">
    <name type="scientific">Armillaria ostoyae</name>
    <name type="common">Armillaria root rot fungus</name>
    <dbReference type="NCBI Taxonomy" id="47428"/>
    <lineage>
        <taxon>Eukaryota</taxon>
        <taxon>Fungi</taxon>
        <taxon>Dikarya</taxon>
        <taxon>Basidiomycota</taxon>
        <taxon>Agaricomycotina</taxon>
        <taxon>Agaricomycetes</taxon>
        <taxon>Agaricomycetidae</taxon>
        <taxon>Agaricales</taxon>
        <taxon>Marasmiineae</taxon>
        <taxon>Physalacriaceae</taxon>
        <taxon>Armillaria</taxon>
    </lineage>
</organism>
<dbReference type="STRING" id="47428.A0A284RHW0"/>
<dbReference type="OrthoDB" id="2692435at2759"/>
<evidence type="ECO:0000313" key="3">
    <source>
        <dbReference type="Proteomes" id="UP000219338"/>
    </source>
</evidence>
<feature type="domain" description="Retrovirus-related Pol polyprotein from transposon TNT 1-94-like beta-barrel" evidence="1">
    <location>
        <begin position="220"/>
        <end position="267"/>
    </location>
</feature>
<dbReference type="Proteomes" id="UP000219338">
    <property type="component" value="Unassembled WGS sequence"/>
</dbReference>
<dbReference type="InterPro" id="IPR054722">
    <property type="entry name" value="PolX-like_BBD"/>
</dbReference>
<dbReference type="Pfam" id="PF22936">
    <property type="entry name" value="Pol_BBD"/>
    <property type="match status" value="1"/>
</dbReference>
<dbReference type="Pfam" id="PF14223">
    <property type="entry name" value="Retrotran_gag_2"/>
    <property type="match status" value="1"/>
</dbReference>
<proteinExistence type="predicted"/>
<accession>A0A284RHW0</accession>
<evidence type="ECO:0000259" key="1">
    <source>
        <dbReference type="Pfam" id="PF22936"/>
    </source>
</evidence>
<evidence type="ECO:0000313" key="2">
    <source>
        <dbReference type="EMBL" id="SJL08307.1"/>
    </source>
</evidence>
<name>A0A284RHW0_ARMOS</name>
<reference evidence="3" key="1">
    <citation type="journal article" date="2017" name="Nat. Ecol. Evol.">
        <title>Genome expansion and lineage-specific genetic innovations in the forest pathogenic fungi Armillaria.</title>
        <authorList>
            <person name="Sipos G."/>
            <person name="Prasanna A.N."/>
            <person name="Walter M.C."/>
            <person name="O'Connor E."/>
            <person name="Balint B."/>
            <person name="Krizsan K."/>
            <person name="Kiss B."/>
            <person name="Hess J."/>
            <person name="Varga T."/>
            <person name="Slot J."/>
            <person name="Riley R."/>
            <person name="Boka B."/>
            <person name="Rigling D."/>
            <person name="Barry K."/>
            <person name="Lee J."/>
            <person name="Mihaltcheva S."/>
            <person name="LaButti K."/>
            <person name="Lipzen A."/>
            <person name="Waldron R."/>
            <person name="Moloney N.M."/>
            <person name="Sperisen C."/>
            <person name="Kredics L."/>
            <person name="Vagvoelgyi C."/>
            <person name="Patrignani A."/>
            <person name="Fitzpatrick D."/>
            <person name="Nagy I."/>
            <person name="Doyle S."/>
            <person name="Anderson J.B."/>
            <person name="Grigoriev I.V."/>
            <person name="Gueldener U."/>
            <person name="Muensterkoetter M."/>
            <person name="Nagy L.G."/>
        </authorList>
    </citation>
    <scope>NUCLEOTIDE SEQUENCE [LARGE SCALE GENOMIC DNA]</scope>
    <source>
        <strain evidence="3">C18/9</strain>
    </source>
</reference>
<dbReference type="EMBL" id="FUEG01000009">
    <property type="protein sequence ID" value="SJL08307.1"/>
    <property type="molecule type" value="Genomic_DNA"/>
</dbReference>
<gene>
    <name evidence="2" type="ORF">ARMOST_11670</name>
</gene>
<dbReference type="AlphaFoldDB" id="A0A284RHW0"/>
<keyword evidence="3" id="KW-1185">Reference proteome</keyword>
<protein>
    <recommendedName>
        <fullName evidence="1">Retrovirus-related Pol polyprotein from transposon TNT 1-94-like beta-barrel domain-containing protein</fullName>
    </recommendedName>
</protein>
<sequence length="293" mass="33252">MSSSTSTIKLLNLPRLKDNGTNYILYKEWIPNVAISKGLRRVLKVEKQLTLQDAYDQKEAQVHEMMYETISTSTFMQIKNKLSAAAMWKKLTSIFKEKGISTQENLLNKLQNQHCPDDRDIRIHLTNMSRMREELAAMGKSISDDSYATYIRTSLLTSYRPTLETLNIASQMIGKPVSSSLLIQFAAILEVDTPVLKCTSDFQAQAQALAALGNDMICEIVDTGASNHFTGYHERFKNFTAIKPIPIKAADGRTFSMMDKGDYPTQLPMGPNQKPMPIDEPRLLWQWQHQNLE</sequence>